<gene>
    <name evidence="5" type="ORF">PBRA_005465</name>
    <name evidence="6" type="ORF">PLBR_LOCUS9034</name>
</gene>
<dbReference type="CDD" id="cd00590">
    <property type="entry name" value="RRM_SF"/>
    <property type="match status" value="1"/>
</dbReference>
<evidence type="ECO:0000313" key="7">
    <source>
        <dbReference type="Proteomes" id="UP000039324"/>
    </source>
</evidence>
<dbReference type="SUPFAM" id="SSF54928">
    <property type="entry name" value="RNA-binding domain, RBD"/>
    <property type="match status" value="1"/>
</dbReference>
<evidence type="ECO:0000313" key="5">
    <source>
        <dbReference type="EMBL" id="CEO96861.1"/>
    </source>
</evidence>
<feature type="compositionally biased region" description="Basic and acidic residues" evidence="3">
    <location>
        <begin position="209"/>
        <end position="222"/>
    </location>
</feature>
<evidence type="ECO:0000313" key="8">
    <source>
        <dbReference type="Proteomes" id="UP000290189"/>
    </source>
</evidence>
<feature type="region of interest" description="Disordered" evidence="3">
    <location>
        <begin position="198"/>
        <end position="222"/>
    </location>
</feature>
<dbReference type="PROSITE" id="PS50102">
    <property type="entry name" value="RRM"/>
    <property type="match status" value="1"/>
</dbReference>
<evidence type="ECO:0000256" key="2">
    <source>
        <dbReference type="PROSITE-ProRule" id="PRU00176"/>
    </source>
</evidence>
<sequence length="222" mass="24545">MVDIVTTTALRGSLPDADDNRDWVMVAEEEEDGARLFVRRVPESATEVDLMTDFLRFGRITKCVLHGQGFAFVHFVHKADATGAYHAMNNSFYHGEKLLVAMAASPSPTTTVQYPILFENVAPDTQQRTFADLLGALRIEFDALNVYDSKTLGRVCRAFCLRPDAARAAVARLDGTVLDGNALRCTIEEPALRYAGKATDVPAAPEDDIDRRAEQSRVHDTR</sequence>
<keyword evidence="6" id="KW-0496">Mitochondrion</keyword>
<dbReference type="Gene3D" id="3.30.70.330">
    <property type="match status" value="1"/>
</dbReference>
<reference evidence="6 8" key="2">
    <citation type="submission" date="2018-03" db="EMBL/GenBank/DDBJ databases">
        <authorList>
            <person name="Fogelqvist J."/>
        </authorList>
    </citation>
    <scope>NUCLEOTIDE SEQUENCE [LARGE SCALE GENOMIC DNA]</scope>
</reference>
<protein>
    <recommendedName>
        <fullName evidence="4">RRM domain-containing protein</fullName>
    </recommendedName>
</protein>
<evidence type="ECO:0000259" key="4">
    <source>
        <dbReference type="PROSITE" id="PS50102"/>
    </source>
</evidence>
<dbReference type="EMBL" id="CDSF01000077">
    <property type="protein sequence ID" value="CEO96861.1"/>
    <property type="molecule type" value="Genomic_DNA"/>
</dbReference>
<keyword evidence="7" id="KW-1185">Reference proteome</keyword>
<dbReference type="InterPro" id="IPR035979">
    <property type="entry name" value="RBD_domain_sf"/>
</dbReference>
<dbReference type="Proteomes" id="UP000039324">
    <property type="component" value="Unassembled WGS sequence"/>
</dbReference>
<dbReference type="OrthoDB" id="272703at2759"/>
<dbReference type="InterPro" id="IPR050502">
    <property type="entry name" value="Euk_RNA-bind_prot"/>
</dbReference>
<name>A0A0G4INP5_PLABS</name>
<dbReference type="Proteomes" id="UP000290189">
    <property type="component" value="Unassembled WGS sequence"/>
</dbReference>
<geneLocation type="mitochondrion" evidence="6"/>
<dbReference type="InterPro" id="IPR000504">
    <property type="entry name" value="RRM_dom"/>
</dbReference>
<feature type="domain" description="RRM" evidence="4">
    <location>
        <begin position="34"/>
        <end position="105"/>
    </location>
</feature>
<dbReference type="SMART" id="SM00360">
    <property type="entry name" value="RRM"/>
    <property type="match status" value="1"/>
</dbReference>
<dbReference type="PANTHER" id="PTHR48025:SF1">
    <property type="entry name" value="RRM DOMAIN-CONTAINING PROTEIN"/>
    <property type="match status" value="1"/>
</dbReference>
<dbReference type="InterPro" id="IPR012677">
    <property type="entry name" value="Nucleotide-bd_a/b_plait_sf"/>
</dbReference>
<evidence type="ECO:0000256" key="1">
    <source>
        <dbReference type="ARBA" id="ARBA00022884"/>
    </source>
</evidence>
<dbReference type="EMBL" id="OVEO01000019">
    <property type="protein sequence ID" value="SPR01819.1"/>
    <property type="molecule type" value="Genomic_DNA"/>
</dbReference>
<proteinExistence type="predicted"/>
<dbReference type="AlphaFoldDB" id="A0A0G4INP5"/>
<organism evidence="5 7">
    <name type="scientific">Plasmodiophora brassicae</name>
    <name type="common">Clubroot disease agent</name>
    <dbReference type="NCBI Taxonomy" id="37360"/>
    <lineage>
        <taxon>Eukaryota</taxon>
        <taxon>Sar</taxon>
        <taxon>Rhizaria</taxon>
        <taxon>Endomyxa</taxon>
        <taxon>Phytomyxea</taxon>
        <taxon>Plasmodiophorida</taxon>
        <taxon>Plasmodiophoridae</taxon>
        <taxon>Plasmodiophora</taxon>
    </lineage>
</organism>
<dbReference type="GO" id="GO:0003729">
    <property type="term" value="F:mRNA binding"/>
    <property type="evidence" value="ECO:0007669"/>
    <property type="project" value="TreeGrafter"/>
</dbReference>
<accession>A0A0G4INP5</accession>
<keyword evidence="1 2" id="KW-0694">RNA-binding</keyword>
<evidence type="ECO:0000313" key="6">
    <source>
        <dbReference type="EMBL" id="SPR01819.1"/>
    </source>
</evidence>
<evidence type="ECO:0000256" key="3">
    <source>
        <dbReference type="SAM" id="MobiDB-lite"/>
    </source>
</evidence>
<dbReference type="GO" id="GO:0005634">
    <property type="term" value="C:nucleus"/>
    <property type="evidence" value="ECO:0007669"/>
    <property type="project" value="TreeGrafter"/>
</dbReference>
<dbReference type="PANTHER" id="PTHR48025">
    <property type="entry name" value="OS02G0815200 PROTEIN"/>
    <property type="match status" value="1"/>
</dbReference>
<reference evidence="5 7" key="1">
    <citation type="submission" date="2015-02" db="EMBL/GenBank/DDBJ databases">
        <authorList>
            <person name="Chooi Y.-H."/>
        </authorList>
    </citation>
    <scope>NUCLEOTIDE SEQUENCE [LARGE SCALE GENOMIC DNA]</scope>
    <source>
        <strain evidence="5">E3</strain>
    </source>
</reference>
<dbReference type="Pfam" id="PF00076">
    <property type="entry name" value="RRM_1"/>
    <property type="match status" value="1"/>
</dbReference>